<dbReference type="PANTHER" id="PTHR30069">
    <property type="entry name" value="TONB-DEPENDENT OUTER MEMBRANE RECEPTOR"/>
    <property type="match status" value="1"/>
</dbReference>
<reference evidence="13 14" key="1">
    <citation type="submission" date="2017-04" db="EMBL/GenBank/DDBJ databases">
        <authorList>
            <person name="Afonso C.L."/>
            <person name="Miller P.J."/>
            <person name="Scott M.A."/>
            <person name="Spackman E."/>
            <person name="Goraichik I."/>
            <person name="Dimitrov K.M."/>
            <person name="Suarez D.L."/>
            <person name="Swayne D.E."/>
        </authorList>
    </citation>
    <scope>NUCLEOTIDE SEQUENCE [LARGE SCALE GENOMIC DNA]</scope>
    <source>
        <strain evidence="13 14">DSM 22418</strain>
    </source>
</reference>
<dbReference type="Gene3D" id="2.170.130.10">
    <property type="entry name" value="TonB-dependent receptor, plug domain"/>
    <property type="match status" value="1"/>
</dbReference>
<keyword evidence="2 8" id="KW-0813">Transport</keyword>
<dbReference type="InterPro" id="IPR012910">
    <property type="entry name" value="Plug_dom"/>
</dbReference>
<accession>A0A1X7JKL6</accession>
<evidence type="ECO:0000259" key="12">
    <source>
        <dbReference type="Pfam" id="PF07715"/>
    </source>
</evidence>
<dbReference type="AlphaFoldDB" id="A0A1X7JKL6"/>
<comment type="similarity">
    <text evidence="8 9">Belongs to the TonB-dependent receptor family.</text>
</comment>
<evidence type="ECO:0000259" key="11">
    <source>
        <dbReference type="Pfam" id="PF00593"/>
    </source>
</evidence>
<dbReference type="Proteomes" id="UP000192980">
    <property type="component" value="Unassembled WGS sequence"/>
</dbReference>
<evidence type="ECO:0000256" key="5">
    <source>
        <dbReference type="ARBA" id="ARBA00023077"/>
    </source>
</evidence>
<keyword evidence="4 8" id="KW-0812">Transmembrane</keyword>
<dbReference type="SUPFAM" id="SSF56935">
    <property type="entry name" value="Porins"/>
    <property type="match status" value="1"/>
</dbReference>
<dbReference type="GO" id="GO:0044718">
    <property type="term" value="P:siderophore transmembrane transport"/>
    <property type="evidence" value="ECO:0007669"/>
    <property type="project" value="TreeGrafter"/>
</dbReference>
<evidence type="ECO:0000256" key="10">
    <source>
        <dbReference type="SAM" id="SignalP"/>
    </source>
</evidence>
<evidence type="ECO:0000256" key="2">
    <source>
        <dbReference type="ARBA" id="ARBA00022448"/>
    </source>
</evidence>
<feature type="domain" description="TonB-dependent receptor-like beta-barrel" evidence="11">
    <location>
        <begin position="325"/>
        <end position="742"/>
    </location>
</feature>
<name>A0A1X7JKL6_9SPHI</name>
<evidence type="ECO:0000313" key="13">
    <source>
        <dbReference type="EMBL" id="SMG28690.1"/>
    </source>
</evidence>
<keyword evidence="5 9" id="KW-0798">TonB box</keyword>
<dbReference type="CDD" id="cd01347">
    <property type="entry name" value="ligand_gated_channel"/>
    <property type="match status" value="1"/>
</dbReference>
<keyword evidence="7 8" id="KW-0998">Cell outer membrane</keyword>
<dbReference type="Pfam" id="PF00593">
    <property type="entry name" value="TonB_dep_Rec_b-barrel"/>
    <property type="match status" value="1"/>
</dbReference>
<dbReference type="GO" id="GO:0015344">
    <property type="term" value="F:siderophore uptake transmembrane transporter activity"/>
    <property type="evidence" value="ECO:0007669"/>
    <property type="project" value="TreeGrafter"/>
</dbReference>
<comment type="subcellular location">
    <subcellularLocation>
        <location evidence="1 8">Cell outer membrane</location>
        <topology evidence="1 8">Multi-pass membrane protein</topology>
    </subcellularLocation>
</comment>
<evidence type="ECO:0000256" key="9">
    <source>
        <dbReference type="RuleBase" id="RU003357"/>
    </source>
</evidence>
<dbReference type="PROSITE" id="PS52016">
    <property type="entry name" value="TONB_DEPENDENT_REC_3"/>
    <property type="match status" value="1"/>
</dbReference>
<evidence type="ECO:0000256" key="8">
    <source>
        <dbReference type="PROSITE-ProRule" id="PRU01360"/>
    </source>
</evidence>
<gene>
    <name evidence="13" type="ORF">SAMN05660862_1831</name>
</gene>
<dbReference type="RefSeq" id="WP_085472595.1">
    <property type="nucleotide sequence ID" value="NZ_FXAU01000003.1"/>
</dbReference>
<dbReference type="GO" id="GO:0009279">
    <property type="term" value="C:cell outer membrane"/>
    <property type="evidence" value="ECO:0007669"/>
    <property type="project" value="UniProtKB-SubCell"/>
</dbReference>
<sequence>MSKHSCINKAVATGLLLLAANSSFAQRLELLILNEKASPVSNANISINNKKIGYSNVNGLFQYDVTQFSSPLQVQVSYTGYASLQKTIATDTLRSPIQLSFQRITNLDEVIVTAGRKPEHISTVPSSISILNSQEIAAQSQINTNLSSILGNTIPGLGTSTNKATNSGQTLRGRAVLVLIDGIPQSTPLMNGARDLRTIDPSVIERVEVIKGATSIYGNGSAGGIINYITRNNAHGAPAFGGTTSLRTTINPFHSSETMGYRAAQSFYGRKNKFDYSVSGSVDYAGLQRDSDGIPLGQTDGLSNSYQYNAFVKVGYTIDETSSLMAVYNFYNSTQHAKYISKTGVYGETPTIGVKGEDPGRPAGTPYNHNAMLTYTKTGIFGQTSLQASAYYNTFRSMNRYVESGTAWYGPGQTQINSEKKGLRLNLNTPFRLGNVQSEVTYGLDLLNDVTDQNLVDGRIYIPDMNMINVAPYAQLRMDFFENLIFKGGVRYENATVKIKDFNTIASGPNGEGSIPVTGGKIPYKGATFNAGLRYNKYDLFNPFVSFSQGFAINELGRIVRRATDNDLDSIKTDPIITNNYEIGFSSNYSIFNLSASYFYSTSKMGVELVDVGGYLIPQRLPERVYGYEVALNARISPEWTIGGTYAYVEGKSKQDDGTKTYLNGSRIAPPKATGYLYFTPNHAWNFQLFWVHTGNRDRFEPNAKGVYKTSEGPVRDVNLFNLNVGYKVNKSWSLGLGVENLLNADYYPVLSQYRAFNADYVKGPGTTASFNINYKF</sequence>
<proteinExistence type="inferred from homology"/>
<protein>
    <submittedName>
        <fullName evidence="13">Iron complex outermembrane recepter protein</fullName>
    </submittedName>
</protein>
<evidence type="ECO:0000256" key="1">
    <source>
        <dbReference type="ARBA" id="ARBA00004571"/>
    </source>
</evidence>
<feature type="signal peptide" evidence="10">
    <location>
        <begin position="1"/>
        <end position="25"/>
    </location>
</feature>
<dbReference type="InterPro" id="IPR037066">
    <property type="entry name" value="Plug_dom_sf"/>
</dbReference>
<evidence type="ECO:0000313" key="14">
    <source>
        <dbReference type="Proteomes" id="UP000192980"/>
    </source>
</evidence>
<feature type="domain" description="TonB-dependent receptor plug" evidence="12">
    <location>
        <begin position="122"/>
        <end position="225"/>
    </location>
</feature>
<keyword evidence="10" id="KW-0732">Signal</keyword>
<evidence type="ECO:0000256" key="4">
    <source>
        <dbReference type="ARBA" id="ARBA00022692"/>
    </source>
</evidence>
<dbReference type="STRING" id="561061.SAMN05660862_1831"/>
<keyword evidence="3 8" id="KW-1134">Transmembrane beta strand</keyword>
<dbReference type="EMBL" id="FXAU01000003">
    <property type="protein sequence ID" value="SMG28690.1"/>
    <property type="molecule type" value="Genomic_DNA"/>
</dbReference>
<dbReference type="Gene3D" id="2.40.170.20">
    <property type="entry name" value="TonB-dependent receptor, beta-barrel domain"/>
    <property type="match status" value="1"/>
</dbReference>
<organism evidence="13 14">
    <name type="scientific">Sphingobacterium psychroaquaticum</name>
    <dbReference type="NCBI Taxonomy" id="561061"/>
    <lineage>
        <taxon>Bacteria</taxon>
        <taxon>Pseudomonadati</taxon>
        <taxon>Bacteroidota</taxon>
        <taxon>Sphingobacteriia</taxon>
        <taxon>Sphingobacteriales</taxon>
        <taxon>Sphingobacteriaceae</taxon>
        <taxon>Sphingobacterium</taxon>
    </lineage>
</organism>
<dbReference type="InterPro" id="IPR039426">
    <property type="entry name" value="TonB-dep_rcpt-like"/>
</dbReference>
<feature type="chain" id="PRO_5013095485" evidence="10">
    <location>
        <begin position="26"/>
        <end position="777"/>
    </location>
</feature>
<keyword evidence="6 8" id="KW-0472">Membrane</keyword>
<evidence type="ECO:0000256" key="7">
    <source>
        <dbReference type="ARBA" id="ARBA00023237"/>
    </source>
</evidence>
<dbReference type="Pfam" id="PF07715">
    <property type="entry name" value="Plug"/>
    <property type="match status" value="1"/>
</dbReference>
<evidence type="ECO:0000256" key="3">
    <source>
        <dbReference type="ARBA" id="ARBA00022452"/>
    </source>
</evidence>
<keyword evidence="14" id="KW-1185">Reference proteome</keyword>
<dbReference type="OrthoDB" id="8670144at2"/>
<dbReference type="InterPro" id="IPR036942">
    <property type="entry name" value="Beta-barrel_TonB_sf"/>
</dbReference>
<dbReference type="PANTHER" id="PTHR30069:SF42">
    <property type="entry name" value="FERRIC AEROBACTIN RECEPTOR"/>
    <property type="match status" value="1"/>
</dbReference>
<dbReference type="InterPro" id="IPR000531">
    <property type="entry name" value="Beta-barrel_TonB"/>
</dbReference>
<evidence type="ECO:0000256" key="6">
    <source>
        <dbReference type="ARBA" id="ARBA00023136"/>
    </source>
</evidence>